<feature type="domain" description="AMP-dependent synthetase/ligase" evidence="1">
    <location>
        <begin position="8"/>
        <end position="185"/>
    </location>
</feature>
<keyword evidence="3" id="KW-1185">Reference proteome</keyword>
<proteinExistence type="predicted"/>
<dbReference type="Proteomes" id="UP000245942">
    <property type="component" value="Unassembled WGS sequence"/>
</dbReference>
<gene>
    <name evidence="2" type="ORF">BCV69DRAFT_219965</name>
</gene>
<evidence type="ECO:0000313" key="3">
    <source>
        <dbReference type="Proteomes" id="UP000245942"/>
    </source>
</evidence>
<dbReference type="Gene3D" id="3.40.50.12780">
    <property type="entry name" value="N-terminal domain of ligase-like"/>
    <property type="match status" value="1"/>
</dbReference>
<dbReference type="InterPro" id="IPR000873">
    <property type="entry name" value="AMP-dep_synth/lig_dom"/>
</dbReference>
<evidence type="ECO:0000313" key="2">
    <source>
        <dbReference type="EMBL" id="PWN20105.1"/>
    </source>
</evidence>
<dbReference type="RefSeq" id="XP_025347265.1">
    <property type="nucleotide sequence ID" value="XM_025489811.1"/>
</dbReference>
<protein>
    <recommendedName>
        <fullName evidence="1">AMP-dependent synthetase/ligase domain-containing protein</fullName>
    </recommendedName>
</protein>
<dbReference type="InterPro" id="IPR042099">
    <property type="entry name" value="ANL_N_sf"/>
</dbReference>
<evidence type="ECO:0000259" key="1">
    <source>
        <dbReference type="Pfam" id="PF00501"/>
    </source>
</evidence>
<name>A0A316UAP3_9BASI</name>
<dbReference type="AlphaFoldDB" id="A0A316UAP3"/>
<dbReference type="STRING" id="1684307.A0A316UAP3"/>
<dbReference type="OrthoDB" id="2944431at2759"/>
<dbReference type="GeneID" id="37011545"/>
<dbReference type="Pfam" id="PF00501">
    <property type="entry name" value="AMP-binding"/>
    <property type="match status" value="1"/>
</dbReference>
<organism evidence="2 3">
    <name type="scientific">Pseudomicrostroma glucosiphilum</name>
    <dbReference type="NCBI Taxonomy" id="1684307"/>
    <lineage>
        <taxon>Eukaryota</taxon>
        <taxon>Fungi</taxon>
        <taxon>Dikarya</taxon>
        <taxon>Basidiomycota</taxon>
        <taxon>Ustilaginomycotina</taxon>
        <taxon>Exobasidiomycetes</taxon>
        <taxon>Microstromatales</taxon>
        <taxon>Microstromatales incertae sedis</taxon>
        <taxon>Pseudomicrostroma</taxon>
    </lineage>
</organism>
<accession>A0A316UAP3</accession>
<dbReference type="SUPFAM" id="SSF56801">
    <property type="entry name" value="Acetyl-CoA synthetase-like"/>
    <property type="match status" value="1"/>
</dbReference>
<reference evidence="2 3" key="1">
    <citation type="journal article" date="2018" name="Mol. Biol. Evol.">
        <title>Broad Genomic Sampling Reveals a Smut Pathogenic Ancestry of the Fungal Clade Ustilaginomycotina.</title>
        <authorList>
            <person name="Kijpornyongpan T."/>
            <person name="Mondo S.J."/>
            <person name="Barry K."/>
            <person name="Sandor L."/>
            <person name="Lee J."/>
            <person name="Lipzen A."/>
            <person name="Pangilinan J."/>
            <person name="LaButti K."/>
            <person name="Hainaut M."/>
            <person name="Henrissat B."/>
            <person name="Grigoriev I.V."/>
            <person name="Spatafora J.W."/>
            <person name="Aime M.C."/>
        </authorList>
    </citation>
    <scope>NUCLEOTIDE SEQUENCE [LARGE SCALE GENOMIC DNA]</scope>
    <source>
        <strain evidence="2 3">MCA 4718</strain>
    </source>
</reference>
<sequence length="411" mass="46500">MLHAVKPQPFVYLHTFGSTANPKLYPIDYQAANMSAKDAAFWCHQQPVEKRWKCQMQTSLPFHLSFQNPVWRSLMCGTACAFPVLGASFTTIPMAKLVPDPPELLDSLYLSKADIVYASPDLLQAMLEKAASHNSKEIWREAVRNLKEAHTGGAPVSVEKADCFERHGLSVLQVFALTEAGLLFQGRKEHTGHLTWLKPLPSKKTHMLFRQTAADPELYQLWLRSDFPGLRCPSDKIVPYPEDPKILAWNTLDTFRKLPTMGEHDDLVTFAGREDDWLRCTHGTAVRALELEDFLLEALRDVLGFDRVRALTVIGHGRYALGIVLQGNTLGRVPEDREVEAFERVWHFASKKLLQNPEQVRYLIRTDLTSPIQMTLKGNPLRGHNEIRFGPKLVQLIKDAEAKASTSEKEP</sequence>
<dbReference type="EMBL" id="KZ819329">
    <property type="protein sequence ID" value="PWN20105.1"/>
    <property type="molecule type" value="Genomic_DNA"/>
</dbReference>